<dbReference type="InterPro" id="IPR000873">
    <property type="entry name" value="AMP-dep_synth/lig_dom"/>
</dbReference>
<organism evidence="2 3">
    <name type="scientific">Caldimonas mangrovi</name>
    <dbReference type="NCBI Taxonomy" id="2944811"/>
    <lineage>
        <taxon>Bacteria</taxon>
        <taxon>Pseudomonadati</taxon>
        <taxon>Pseudomonadota</taxon>
        <taxon>Betaproteobacteria</taxon>
        <taxon>Burkholderiales</taxon>
        <taxon>Sphaerotilaceae</taxon>
        <taxon>Caldimonas</taxon>
    </lineage>
</organism>
<reference evidence="2" key="1">
    <citation type="submission" date="2022-05" db="EMBL/GenBank/DDBJ databases">
        <title>Schlegelella sp. nov., isolated from mangrove soil.</title>
        <authorList>
            <person name="Liu Y."/>
            <person name="Ge X."/>
            <person name="Liu W."/>
        </authorList>
    </citation>
    <scope>NUCLEOTIDE SEQUENCE</scope>
    <source>
        <strain evidence="2">S2-27</strain>
    </source>
</reference>
<evidence type="ECO:0000259" key="1">
    <source>
        <dbReference type="Pfam" id="PF00501"/>
    </source>
</evidence>
<dbReference type="RefSeq" id="WP_251777350.1">
    <property type="nucleotide sequence ID" value="NZ_JAMKFE010000003.1"/>
</dbReference>
<accession>A0ABT0YK89</accession>
<dbReference type="InterPro" id="IPR042099">
    <property type="entry name" value="ANL_N_sf"/>
</dbReference>
<protein>
    <submittedName>
        <fullName evidence="2">Capsule biosynthesis protein CapK</fullName>
    </submittedName>
</protein>
<proteinExistence type="predicted"/>
<dbReference type="Pfam" id="PF00501">
    <property type="entry name" value="AMP-binding"/>
    <property type="match status" value="1"/>
</dbReference>
<name>A0ABT0YK89_9BURK</name>
<dbReference type="EMBL" id="JAMKFE010000003">
    <property type="protein sequence ID" value="MCM5679146.1"/>
    <property type="molecule type" value="Genomic_DNA"/>
</dbReference>
<dbReference type="PANTHER" id="PTHR36932:SF1">
    <property type="entry name" value="CAPSULAR POLYSACCHARIDE BIOSYNTHESIS PROTEIN"/>
    <property type="match status" value="1"/>
</dbReference>
<dbReference type="Proteomes" id="UP001165541">
    <property type="component" value="Unassembled WGS sequence"/>
</dbReference>
<evidence type="ECO:0000313" key="2">
    <source>
        <dbReference type="EMBL" id="MCM5679146.1"/>
    </source>
</evidence>
<feature type="domain" description="AMP-dependent synthetase/ligase" evidence="1">
    <location>
        <begin position="142"/>
        <end position="336"/>
    </location>
</feature>
<evidence type="ECO:0000313" key="3">
    <source>
        <dbReference type="Proteomes" id="UP001165541"/>
    </source>
</evidence>
<keyword evidence="3" id="KW-1185">Reference proteome</keyword>
<dbReference type="PANTHER" id="PTHR36932">
    <property type="entry name" value="CAPSULAR POLYSACCHARIDE BIOSYNTHESIS PROTEIN"/>
    <property type="match status" value="1"/>
</dbReference>
<sequence length="459" mass="50498">MTPGPTHCEQPPGADAAWRDAARLPGLSPASAALLQRLVQHPHAPVFRHRSGHRLTRADRWMVRWHHLRILHASGPDPRTPPGWAWRHARRCGATVPFFLARGSLPTSWQGIPTTSRADLAANVAGFVPRGARLSRLLCFTTSGTTGHPIQVPSHPRVAAAYFSHHCRALRLYGIVPRAGRGEIGIVLAGFQQRCFTYVSVNPLSDECGVVKLNLHPADWRSPDDRRRYLDDLRPELISGDPVSLAELCRLGLSHRPRAVLSTSMALSDGLRAEFEAQLQAPVLDLYSMNEAGPIAVRAPDGEAHVLLQSRLFVEIVDADGRALPEGEHGEIVLTGGFNPWLPLLRYRTGDHARLGRTRHGPALFDLQGRPPVRFRRPDGQWLNNIEVTHALKGCALVRWALHQRGDGSLLLKVDPPRADRDALRAALCRPFGPALPIDIVALAPGDKLVQYTSDLESS</sequence>
<dbReference type="InterPro" id="IPR053158">
    <property type="entry name" value="CapK_Type1_Caps_Biosynth"/>
</dbReference>
<comment type="caution">
    <text evidence="2">The sequence shown here is derived from an EMBL/GenBank/DDBJ whole genome shotgun (WGS) entry which is preliminary data.</text>
</comment>
<dbReference type="Gene3D" id="3.40.50.12780">
    <property type="entry name" value="N-terminal domain of ligase-like"/>
    <property type="match status" value="1"/>
</dbReference>
<dbReference type="SUPFAM" id="SSF56801">
    <property type="entry name" value="Acetyl-CoA synthetase-like"/>
    <property type="match status" value="1"/>
</dbReference>
<gene>
    <name evidence="2" type="ORF">M8A51_06335</name>
</gene>